<keyword evidence="7" id="KW-0288">FMN</keyword>
<proteinExistence type="inferred from homology"/>
<name>A0AA41YPG0_9PROT</name>
<dbReference type="EMBL" id="JAPDNT010000020">
    <property type="protein sequence ID" value="MCW3476490.1"/>
    <property type="molecule type" value="Genomic_DNA"/>
</dbReference>
<evidence type="ECO:0000256" key="6">
    <source>
        <dbReference type="ARBA" id="ARBA00023136"/>
    </source>
</evidence>
<feature type="transmembrane region" description="Helical" evidence="7">
    <location>
        <begin position="120"/>
        <end position="142"/>
    </location>
</feature>
<dbReference type="GO" id="GO:0010181">
    <property type="term" value="F:FMN binding"/>
    <property type="evidence" value="ECO:0007669"/>
    <property type="project" value="UniProtKB-UniRule"/>
</dbReference>
<keyword evidence="6 7" id="KW-0472">Membrane</keyword>
<keyword evidence="7" id="KW-0349">Heme</keyword>
<dbReference type="Proteomes" id="UP001165679">
    <property type="component" value="Unassembled WGS sequence"/>
</dbReference>
<dbReference type="HAMAP" id="MF_01207">
    <property type="entry name" value="MsrQ"/>
    <property type="match status" value="1"/>
</dbReference>
<accession>A0AA41YPG0</accession>
<feature type="transmembrane region" description="Helical" evidence="7">
    <location>
        <begin position="57"/>
        <end position="74"/>
    </location>
</feature>
<keyword evidence="7" id="KW-0479">Metal-binding</keyword>
<keyword evidence="3 7" id="KW-0812">Transmembrane</keyword>
<keyword evidence="4 7" id="KW-1133">Transmembrane helix</keyword>
<comment type="subcellular location">
    <subcellularLocation>
        <location evidence="7">Cell membrane</location>
        <topology evidence="7">Multi-pass membrane protein</topology>
    </subcellularLocation>
    <subcellularLocation>
        <location evidence="1">Membrane</location>
        <topology evidence="1">Multi-pass membrane protein</topology>
    </subcellularLocation>
</comment>
<dbReference type="InterPro" id="IPR022837">
    <property type="entry name" value="MsrQ-like"/>
</dbReference>
<dbReference type="AlphaFoldDB" id="A0AA41YPG0"/>
<dbReference type="PANTHER" id="PTHR36964">
    <property type="entry name" value="PROTEIN-METHIONINE-SULFOXIDE REDUCTASE HEME-BINDING SUBUNIT MSRQ"/>
    <property type="match status" value="1"/>
</dbReference>
<keyword evidence="5 7" id="KW-0408">Iron</keyword>
<evidence type="ECO:0000256" key="7">
    <source>
        <dbReference type="HAMAP-Rule" id="MF_01207"/>
    </source>
</evidence>
<reference evidence="9" key="1">
    <citation type="submission" date="2022-09" db="EMBL/GenBank/DDBJ databases">
        <title>Rhodovastum sp. nov. RN2-1 isolated from soil in Seongnam, South Korea.</title>
        <authorList>
            <person name="Le N.T."/>
        </authorList>
    </citation>
    <scope>NUCLEOTIDE SEQUENCE</scope>
    <source>
        <strain evidence="9">RN2-1</strain>
    </source>
</reference>
<dbReference type="InterPro" id="IPR013130">
    <property type="entry name" value="Fe3_Rdtase_TM_dom"/>
</dbReference>
<evidence type="ECO:0000256" key="2">
    <source>
        <dbReference type="ARBA" id="ARBA00022448"/>
    </source>
</evidence>
<evidence type="ECO:0000256" key="3">
    <source>
        <dbReference type="ARBA" id="ARBA00022692"/>
    </source>
</evidence>
<dbReference type="GO" id="GO:0005886">
    <property type="term" value="C:plasma membrane"/>
    <property type="evidence" value="ECO:0007669"/>
    <property type="project" value="UniProtKB-SubCell"/>
</dbReference>
<dbReference type="GO" id="GO:0020037">
    <property type="term" value="F:heme binding"/>
    <property type="evidence" value="ECO:0007669"/>
    <property type="project" value="UniProtKB-UniRule"/>
</dbReference>
<dbReference type="PANTHER" id="PTHR36964:SF1">
    <property type="entry name" value="PROTEIN-METHIONINE-SULFOXIDE REDUCTASE HEME-BINDING SUBUNIT MSRQ"/>
    <property type="match status" value="1"/>
</dbReference>
<comment type="function">
    <text evidence="7">Part of the MsrPQ system that repairs oxidized periplasmic proteins containing methionine sulfoxide residues (Met-O), using respiratory chain electrons. Thus protects these proteins from oxidative-stress damage caused by reactive species of oxygen and chlorine generated by the host defense mechanisms. MsrPQ is essential for the maintenance of envelope integrity under bleach stress, rescuing a wide series of structurally unrelated periplasmic proteins from methionine oxidation. MsrQ provides electrons for reduction to the reductase catalytic subunit MsrP, using the quinone pool of the respiratory chain.</text>
</comment>
<feature type="transmembrane region" description="Helical" evidence="7">
    <location>
        <begin position="177"/>
        <end position="193"/>
    </location>
</feature>
<evidence type="ECO:0000256" key="5">
    <source>
        <dbReference type="ARBA" id="ARBA00023004"/>
    </source>
</evidence>
<gene>
    <name evidence="7" type="primary">msrQ</name>
    <name evidence="9" type="ORF">OL599_18155</name>
</gene>
<reference evidence="9" key="2">
    <citation type="submission" date="2022-10" db="EMBL/GenBank/DDBJ databases">
        <authorList>
            <person name="Trinh H.N."/>
        </authorList>
    </citation>
    <scope>NUCLEOTIDE SEQUENCE</scope>
    <source>
        <strain evidence="9">RN2-1</strain>
    </source>
</reference>
<keyword evidence="7" id="KW-0285">Flavoprotein</keyword>
<keyword evidence="10" id="KW-1185">Reference proteome</keyword>
<keyword evidence="7" id="KW-0249">Electron transport</keyword>
<keyword evidence="2 7" id="KW-0813">Transport</keyword>
<organism evidence="9 10">
    <name type="scientific">Limobrevibacterium gyesilva</name>
    <dbReference type="NCBI Taxonomy" id="2991712"/>
    <lineage>
        <taxon>Bacteria</taxon>
        <taxon>Pseudomonadati</taxon>
        <taxon>Pseudomonadota</taxon>
        <taxon>Alphaproteobacteria</taxon>
        <taxon>Acetobacterales</taxon>
        <taxon>Acetobacteraceae</taxon>
        <taxon>Limobrevibacterium</taxon>
    </lineage>
</organism>
<dbReference type="GO" id="GO:0030091">
    <property type="term" value="P:protein repair"/>
    <property type="evidence" value="ECO:0007669"/>
    <property type="project" value="UniProtKB-UniRule"/>
</dbReference>
<feature type="transmembrane region" description="Helical" evidence="7">
    <location>
        <begin position="154"/>
        <end position="171"/>
    </location>
</feature>
<evidence type="ECO:0000259" key="8">
    <source>
        <dbReference type="Pfam" id="PF01794"/>
    </source>
</evidence>
<dbReference type="GO" id="GO:0016679">
    <property type="term" value="F:oxidoreductase activity, acting on diphenols and related substances as donors"/>
    <property type="evidence" value="ECO:0007669"/>
    <property type="project" value="TreeGrafter"/>
</dbReference>
<feature type="domain" description="Ferric oxidoreductase" evidence="8">
    <location>
        <begin position="58"/>
        <end position="165"/>
    </location>
</feature>
<dbReference type="RefSeq" id="WP_264715289.1">
    <property type="nucleotide sequence ID" value="NZ_JAPDNT010000020.1"/>
</dbReference>
<dbReference type="Pfam" id="PF01794">
    <property type="entry name" value="Ferric_reduct"/>
    <property type="match status" value="1"/>
</dbReference>
<evidence type="ECO:0000313" key="9">
    <source>
        <dbReference type="EMBL" id="MCW3476490.1"/>
    </source>
</evidence>
<feature type="transmembrane region" description="Helical" evidence="7">
    <location>
        <begin position="205"/>
        <end position="228"/>
    </location>
</feature>
<evidence type="ECO:0000313" key="10">
    <source>
        <dbReference type="Proteomes" id="UP001165679"/>
    </source>
</evidence>
<keyword evidence="7" id="KW-1003">Cell membrane</keyword>
<feature type="transmembrane region" description="Helical" evidence="7">
    <location>
        <begin position="248"/>
        <end position="267"/>
    </location>
</feature>
<comment type="cofactor">
    <cofactor evidence="7">
        <name>heme b</name>
        <dbReference type="ChEBI" id="CHEBI:60344"/>
    </cofactor>
    <text evidence="7">Binds 1 heme b (iron(II)-protoporphyrin IX) group per subunit.</text>
</comment>
<feature type="transmembrane region" description="Helical" evidence="7">
    <location>
        <begin position="81"/>
        <end position="100"/>
    </location>
</feature>
<evidence type="ECO:0000256" key="1">
    <source>
        <dbReference type="ARBA" id="ARBA00004141"/>
    </source>
</evidence>
<comment type="caution">
    <text evidence="7">Lacks conserved residue(s) required for the propagation of feature annotation.</text>
</comment>
<comment type="caution">
    <text evidence="9">The sequence shown here is derived from an EMBL/GenBank/DDBJ whole genome shotgun (WGS) entry which is preliminary data.</text>
</comment>
<sequence length="286" mass="31781">MRITSLWRDHGGRFSALKATTLVLVLWPGLTLAARWAMQDLGGRPITEVIHGLGDWTVRFLLITLAVTPARAVLDWPRVVLLRRMLGVTTACYAAAHLTLYCVDQKWHLLTVASEIALRFYLTIGFVAMTGLFVLAATSTDGWQKRLGRNWKKLHRVVFALAVLALFHYFLQAKSDVTAAVFAAGLYFWLMLWRLAPRRWQTKLWLLPALAVAAAVLTAGIETAWYGLATGANAQRVLLANLDVTFGPRPAVEVLLAGAAVFVLAALRRAFRRRQPTLVRAARRAA</sequence>
<dbReference type="GO" id="GO:0046872">
    <property type="term" value="F:metal ion binding"/>
    <property type="evidence" value="ECO:0007669"/>
    <property type="project" value="UniProtKB-KW"/>
</dbReference>
<evidence type="ECO:0000256" key="4">
    <source>
        <dbReference type="ARBA" id="ARBA00022989"/>
    </source>
</evidence>
<dbReference type="GO" id="GO:0009055">
    <property type="term" value="F:electron transfer activity"/>
    <property type="evidence" value="ECO:0007669"/>
    <property type="project" value="UniProtKB-UniRule"/>
</dbReference>
<comment type="subunit">
    <text evidence="7">Heterodimer of a catalytic subunit (MsrP) and a heme-binding subunit (MsrQ).</text>
</comment>
<comment type="cofactor">
    <cofactor evidence="7">
        <name>FMN</name>
        <dbReference type="ChEBI" id="CHEBI:58210"/>
    </cofactor>
    <text evidence="7">Binds 1 FMN per subunit.</text>
</comment>
<protein>
    <recommendedName>
        <fullName evidence="7">Protein-methionine-sulfoxide reductase heme-binding subunit MsrQ</fullName>
    </recommendedName>
    <alternativeName>
        <fullName evidence="7">Flavocytochrome MsrQ</fullName>
    </alternativeName>
</protein>
<comment type="similarity">
    <text evidence="7">Belongs to the MsrQ family.</text>
</comment>